<dbReference type="OrthoDB" id="3055895at2759"/>
<feature type="region of interest" description="Disordered" evidence="1">
    <location>
        <begin position="136"/>
        <end position="159"/>
    </location>
</feature>
<gene>
    <name evidence="4" type="ORF">ARMGADRAFT_1090196</name>
</gene>
<feature type="compositionally biased region" description="Low complexity" evidence="1">
    <location>
        <begin position="141"/>
        <end position="153"/>
    </location>
</feature>
<dbReference type="EMBL" id="KZ293715">
    <property type="protein sequence ID" value="PBK82619.1"/>
    <property type="molecule type" value="Genomic_DNA"/>
</dbReference>
<dbReference type="AlphaFoldDB" id="A0A2H3CHP6"/>
<reference evidence="5" key="1">
    <citation type="journal article" date="2017" name="Nat. Ecol. Evol.">
        <title>Genome expansion and lineage-specific genetic innovations in the forest pathogenic fungi Armillaria.</title>
        <authorList>
            <person name="Sipos G."/>
            <person name="Prasanna A.N."/>
            <person name="Walter M.C."/>
            <person name="O'Connor E."/>
            <person name="Balint B."/>
            <person name="Krizsan K."/>
            <person name="Kiss B."/>
            <person name="Hess J."/>
            <person name="Varga T."/>
            <person name="Slot J."/>
            <person name="Riley R."/>
            <person name="Boka B."/>
            <person name="Rigling D."/>
            <person name="Barry K."/>
            <person name="Lee J."/>
            <person name="Mihaltcheva S."/>
            <person name="LaButti K."/>
            <person name="Lipzen A."/>
            <person name="Waldron R."/>
            <person name="Moloney N.M."/>
            <person name="Sperisen C."/>
            <person name="Kredics L."/>
            <person name="Vagvoelgyi C."/>
            <person name="Patrignani A."/>
            <person name="Fitzpatrick D."/>
            <person name="Nagy I."/>
            <person name="Doyle S."/>
            <person name="Anderson J.B."/>
            <person name="Grigoriev I.V."/>
            <person name="Gueldener U."/>
            <person name="Muensterkoetter M."/>
            <person name="Nagy L.G."/>
        </authorList>
    </citation>
    <scope>NUCLEOTIDE SEQUENCE [LARGE SCALE GENOMIC DNA]</scope>
    <source>
        <strain evidence="5">Ar21-2</strain>
    </source>
</reference>
<name>A0A2H3CHP6_ARMGA</name>
<keyword evidence="2" id="KW-0812">Transmembrane</keyword>
<dbReference type="STRING" id="47427.A0A2H3CHP6"/>
<feature type="transmembrane region" description="Helical" evidence="2">
    <location>
        <begin position="163"/>
        <end position="187"/>
    </location>
</feature>
<keyword evidence="3" id="KW-0732">Signal</keyword>
<keyword evidence="2" id="KW-1133">Transmembrane helix</keyword>
<feature type="signal peptide" evidence="3">
    <location>
        <begin position="1"/>
        <end position="17"/>
    </location>
</feature>
<evidence type="ECO:0000256" key="3">
    <source>
        <dbReference type="SAM" id="SignalP"/>
    </source>
</evidence>
<sequence length="324" mass="35672">MLLFIVLSCLNFSISGGFRFDEFIGRVSIGVPITLSWHRDLNDTDKIYFVLGIFQRQGPVPVQLQDSSSLSGTTNITQPDGTLNVTFPTSGEYIFEARGNQSNVTTDFSQTFQVELTSPIIGPVYFVPLATLNPSTESAQSTSTAPPNSNSTPRQHRNRRSPIIIGAVMGSLTSLLLLFGGGIFLFIRKRRHRNLNHHLSPDPKIIPELISHSPPAGNKNTETISPMVAGDMTPNEGDRSQDTVEQHTEGDLIEDEGERRNSIGTLVHVDISEPQSAQQEEVSQAGLGDVVAEISRLRTQFQQFIVEREAERVQGNAFDPPPTY</sequence>
<evidence type="ECO:0000256" key="2">
    <source>
        <dbReference type="SAM" id="Phobius"/>
    </source>
</evidence>
<dbReference type="InParanoid" id="A0A2H3CHP6"/>
<feature type="chain" id="PRO_5013675524" evidence="3">
    <location>
        <begin position="18"/>
        <end position="324"/>
    </location>
</feature>
<protein>
    <submittedName>
        <fullName evidence="4">Uncharacterized protein</fullName>
    </submittedName>
</protein>
<feature type="compositionally biased region" description="Basic and acidic residues" evidence="1">
    <location>
        <begin position="236"/>
        <end position="250"/>
    </location>
</feature>
<keyword evidence="5" id="KW-1185">Reference proteome</keyword>
<accession>A0A2H3CHP6</accession>
<dbReference type="CDD" id="cd12087">
    <property type="entry name" value="TM_EGFR-like"/>
    <property type="match status" value="1"/>
</dbReference>
<dbReference type="OMA" id="KRRHRNL"/>
<evidence type="ECO:0000313" key="5">
    <source>
        <dbReference type="Proteomes" id="UP000217790"/>
    </source>
</evidence>
<feature type="region of interest" description="Disordered" evidence="1">
    <location>
        <begin position="214"/>
        <end position="259"/>
    </location>
</feature>
<evidence type="ECO:0000313" key="4">
    <source>
        <dbReference type="EMBL" id="PBK82619.1"/>
    </source>
</evidence>
<organism evidence="4 5">
    <name type="scientific">Armillaria gallica</name>
    <name type="common">Bulbous honey fungus</name>
    <name type="synonym">Armillaria bulbosa</name>
    <dbReference type="NCBI Taxonomy" id="47427"/>
    <lineage>
        <taxon>Eukaryota</taxon>
        <taxon>Fungi</taxon>
        <taxon>Dikarya</taxon>
        <taxon>Basidiomycota</taxon>
        <taxon>Agaricomycotina</taxon>
        <taxon>Agaricomycetes</taxon>
        <taxon>Agaricomycetidae</taxon>
        <taxon>Agaricales</taxon>
        <taxon>Marasmiineae</taxon>
        <taxon>Physalacriaceae</taxon>
        <taxon>Armillaria</taxon>
    </lineage>
</organism>
<proteinExistence type="predicted"/>
<keyword evidence="2" id="KW-0472">Membrane</keyword>
<evidence type="ECO:0000256" key="1">
    <source>
        <dbReference type="SAM" id="MobiDB-lite"/>
    </source>
</evidence>
<dbReference type="Proteomes" id="UP000217790">
    <property type="component" value="Unassembled WGS sequence"/>
</dbReference>